<dbReference type="GO" id="GO:0016020">
    <property type="term" value="C:membrane"/>
    <property type="evidence" value="ECO:0007669"/>
    <property type="project" value="UniProtKB-SubCell"/>
</dbReference>
<evidence type="ECO:0000256" key="11">
    <source>
        <dbReference type="PIRSR" id="PIRSR602401-1"/>
    </source>
</evidence>
<dbReference type="GO" id="GO:0016705">
    <property type="term" value="F:oxidoreductase activity, acting on paired donors, with incorporation or reduction of molecular oxygen"/>
    <property type="evidence" value="ECO:0007669"/>
    <property type="project" value="InterPro"/>
</dbReference>
<feature type="transmembrane region" description="Helical" evidence="13">
    <location>
        <begin position="12"/>
        <end position="30"/>
    </location>
</feature>
<evidence type="ECO:0000256" key="7">
    <source>
        <dbReference type="ARBA" id="ARBA00023002"/>
    </source>
</evidence>
<keyword evidence="8 11" id="KW-0408">Iron</keyword>
<dbReference type="PROSITE" id="PS00086">
    <property type="entry name" value="CYTOCHROME_P450"/>
    <property type="match status" value="1"/>
</dbReference>
<evidence type="ECO:0000256" key="8">
    <source>
        <dbReference type="ARBA" id="ARBA00023004"/>
    </source>
</evidence>
<keyword evidence="15" id="KW-1185">Reference proteome</keyword>
<dbReference type="GO" id="GO:0004497">
    <property type="term" value="F:monooxygenase activity"/>
    <property type="evidence" value="ECO:0007669"/>
    <property type="project" value="UniProtKB-KW"/>
</dbReference>
<keyword evidence="6 13" id="KW-1133">Transmembrane helix</keyword>
<evidence type="ECO:0000256" key="2">
    <source>
        <dbReference type="ARBA" id="ARBA00010617"/>
    </source>
</evidence>
<evidence type="ECO:0000256" key="12">
    <source>
        <dbReference type="RuleBase" id="RU000461"/>
    </source>
</evidence>
<dbReference type="AlphaFoldDB" id="A0AAV0KX34"/>
<evidence type="ECO:0000256" key="9">
    <source>
        <dbReference type="ARBA" id="ARBA00023033"/>
    </source>
</evidence>
<dbReference type="PRINTS" id="PR00385">
    <property type="entry name" value="P450"/>
</dbReference>
<evidence type="ECO:0000256" key="13">
    <source>
        <dbReference type="SAM" id="Phobius"/>
    </source>
</evidence>
<dbReference type="PRINTS" id="PR00463">
    <property type="entry name" value="EP450I"/>
</dbReference>
<keyword evidence="4 13" id="KW-0812">Transmembrane</keyword>
<dbReference type="Gene3D" id="1.10.630.10">
    <property type="entry name" value="Cytochrome P450"/>
    <property type="match status" value="1"/>
</dbReference>
<dbReference type="InterPro" id="IPR050651">
    <property type="entry name" value="Plant_Cytochrome_P450_Monoox"/>
</dbReference>
<evidence type="ECO:0000256" key="1">
    <source>
        <dbReference type="ARBA" id="ARBA00004167"/>
    </source>
</evidence>
<dbReference type="EMBL" id="CAMGYJ010000005">
    <property type="protein sequence ID" value="CAI0426546.1"/>
    <property type="molecule type" value="Genomic_DNA"/>
</dbReference>
<dbReference type="PANTHER" id="PTHR47947">
    <property type="entry name" value="CYTOCHROME P450 82C3-RELATED"/>
    <property type="match status" value="1"/>
</dbReference>
<keyword evidence="9 12" id="KW-0503">Monooxygenase</keyword>
<evidence type="ECO:0000313" key="15">
    <source>
        <dbReference type="Proteomes" id="UP001154282"/>
    </source>
</evidence>
<proteinExistence type="inferred from homology"/>
<keyword evidence="5 11" id="KW-0479">Metal-binding</keyword>
<evidence type="ECO:0000256" key="10">
    <source>
        <dbReference type="ARBA" id="ARBA00023136"/>
    </source>
</evidence>
<keyword evidence="3 11" id="KW-0349">Heme</keyword>
<accession>A0AAV0KX34</accession>
<evidence type="ECO:0000256" key="5">
    <source>
        <dbReference type="ARBA" id="ARBA00022723"/>
    </source>
</evidence>
<dbReference type="InterPro" id="IPR036396">
    <property type="entry name" value="Cyt_P450_sf"/>
</dbReference>
<dbReference type="InterPro" id="IPR017972">
    <property type="entry name" value="Cyt_P450_CS"/>
</dbReference>
<keyword evidence="10 13" id="KW-0472">Membrane</keyword>
<dbReference type="InterPro" id="IPR001128">
    <property type="entry name" value="Cyt_P450"/>
</dbReference>
<evidence type="ECO:0000256" key="6">
    <source>
        <dbReference type="ARBA" id="ARBA00022989"/>
    </source>
</evidence>
<evidence type="ECO:0000256" key="3">
    <source>
        <dbReference type="ARBA" id="ARBA00022617"/>
    </source>
</evidence>
<protein>
    <recommendedName>
        <fullName evidence="16">Cytochrome P450</fullName>
    </recommendedName>
</protein>
<comment type="subcellular location">
    <subcellularLocation>
        <location evidence="1">Membrane</location>
        <topology evidence="1">Single-pass membrane protein</topology>
    </subcellularLocation>
</comment>
<dbReference type="GO" id="GO:0005506">
    <property type="term" value="F:iron ion binding"/>
    <property type="evidence" value="ECO:0007669"/>
    <property type="project" value="InterPro"/>
</dbReference>
<keyword evidence="7 12" id="KW-0560">Oxidoreductase</keyword>
<organism evidence="14 15">
    <name type="scientific">Linum tenue</name>
    <dbReference type="NCBI Taxonomy" id="586396"/>
    <lineage>
        <taxon>Eukaryota</taxon>
        <taxon>Viridiplantae</taxon>
        <taxon>Streptophyta</taxon>
        <taxon>Embryophyta</taxon>
        <taxon>Tracheophyta</taxon>
        <taxon>Spermatophyta</taxon>
        <taxon>Magnoliopsida</taxon>
        <taxon>eudicotyledons</taxon>
        <taxon>Gunneridae</taxon>
        <taxon>Pentapetalae</taxon>
        <taxon>rosids</taxon>
        <taxon>fabids</taxon>
        <taxon>Malpighiales</taxon>
        <taxon>Linaceae</taxon>
        <taxon>Linum</taxon>
    </lineage>
</organism>
<dbReference type="GO" id="GO:0020037">
    <property type="term" value="F:heme binding"/>
    <property type="evidence" value="ECO:0007669"/>
    <property type="project" value="InterPro"/>
</dbReference>
<evidence type="ECO:0000313" key="14">
    <source>
        <dbReference type="EMBL" id="CAI0426546.1"/>
    </source>
</evidence>
<evidence type="ECO:0000256" key="4">
    <source>
        <dbReference type="ARBA" id="ARBA00022692"/>
    </source>
</evidence>
<dbReference type="PANTHER" id="PTHR47947:SF1">
    <property type="entry name" value="CYTOCHROME P450 82E3"/>
    <property type="match status" value="1"/>
</dbReference>
<dbReference type="FunFam" id="1.10.630.10:FF:000026">
    <property type="entry name" value="Cytochrome P450 82C4"/>
    <property type="match status" value="1"/>
</dbReference>
<comment type="cofactor">
    <cofactor evidence="11">
        <name>heme</name>
        <dbReference type="ChEBI" id="CHEBI:30413"/>
    </cofactor>
</comment>
<sequence length="537" mass="59640">MELLLFSSDPLLAISALTITITLFLFLRFGPPFLINRTKSSSPPLPPEPSGGLPIVGHLLQFISSKQTLAQAFADIADRHVSDPKTVQECFTANDRALASRPWSSQAEFLNYRCAGFAAAPYGTYWRDIRKLAVTQLLSSHRLKSLAHIQVSEINMLVRELHRMCRRGGGVVGISEVIEQMGSNMITRLIAGKRCFNYRAAGAGDGGGGGDVGGLVEGERIGRLMRDFMRVCGEFVPSDIVPLLGWMNWMPGGGVLKSMQRIGKELDVVMQSWIEEHKQRRRRDDEEEQGDFIDVMLSAIGDDFAEEYSPETIVKATALTLILAGADTTSITVIWTLSNLLNNRNMLELAQQELDVKVGKTRPMEHSDISSLIYLQAIVKETLRLYPPAPTAIPHQATEDCTIHGYRVPKGTRVFANLWKLHRDPNVWSDPDEFRPERFLVDQLQGHDSNLIDGLSTKNFELVPFGSGRRSCPGEAFALQIVHLAIGRLLQGFDITNHVGDNQPVDMAEGQGLTMPRATPLEVKMVPRLSLHLYEVC</sequence>
<dbReference type="Proteomes" id="UP001154282">
    <property type="component" value="Unassembled WGS sequence"/>
</dbReference>
<feature type="binding site" description="axial binding residue" evidence="11">
    <location>
        <position position="472"/>
    </location>
    <ligand>
        <name>heme</name>
        <dbReference type="ChEBI" id="CHEBI:30413"/>
    </ligand>
    <ligandPart>
        <name>Fe</name>
        <dbReference type="ChEBI" id="CHEBI:18248"/>
    </ligandPart>
</feature>
<dbReference type="InterPro" id="IPR002401">
    <property type="entry name" value="Cyt_P450_E_grp-I"/>
</dbReference>
<comment type="similarity">
    <text evidence="2 12">Belongs to the cytochrome P450 family.</text>
</comment>
<evidence type="ECO:0008006" key="16">
    <source>
        <dbReference type="Google" id="ProtNLM"/>
    </source>
</evidence>
<comment type="caution">
    <text evidence="14">The sequence shown here is derived from an EMBL/GenBank/DDBJ whole genome shotgun (WGS) entry which is preliminary data.</text>
</comment>
<name>A0AAV0KX34_9ROSI</name>
<reference evidence="14" key="1">
    <citation type="submission" date="2022-08" db="EMBL/GenBank/DDBJ databases">
        <authorList>
            <person name="Gutierrez-Valencia J."/>
        </authorList>
    </citation>
    <scope>NUCLEOTIDE SEQUENCE</scope>
</reference>
<dbReference type="SUPFAM" id="SSF48264">
    <property type="entry name" value="Cytochrome P450"/>
    <property type="match status" value="1"/>
</dbReference>
<dbReference type="Pfam" id="PF00067">
    <property type="entry name" value="p450"/>
    <property type="match status" value="1"/>
</dbReference>
<gene>
    <name evidence="14" type="ORF">LITE_LOCUS20836</name>
</gene>